<dbReference type="GO" id="GO:0005524">
    <property type="term" value="F:ATP binding"/>
    <property type="evidence" value="ECO:0007669"/>
    <property type="project" value="UniProtKB-KW"/>
</dbReference>
<evidence type="ECO:0000256" key="4">
    <source>
        <dbReference type="ARBA" id="ARBA00022679"/>
    </source>
</evidence>
<accession>A0A673ZNC2</accession>
<evidence type="ECO:0000259" key="10">
    <source>
        <dbReference type="PROSITE" id="PS50011"/>
    </source>
</evidence>
<evidence type="ECO:0000256" key="8">
    <source>
        <dbReference type="ARBA" id="ARBA00047899"/>
    </source>
</evidence>
<dbReference type="InterPro" id="IPR051131">
    <property type="entry name" value="NEK_Ser/Thr_kinase_NIMA"/>
</dbReference>
<dbReference type="SMART" id="SM00220">
    <property type="entry name" value="S_TKc"/>
    <property type="match status" value="1"/>
</dbReference>
<evidence type="ECO:0000313" key="12">
    <source>
        <dbReference type="Proteomes" id="UP000472277"/>
    </source>
</evidence>
<evidence type="ECO:0000256" key="1">
    <source>
        <dbReference type="ARBA" id="ARBA00010886"/>
    </source>
</evidence>
<evidence type="ECO:0000313" key="11">
    <source>
        <dbReference type="Ensembl" id="ENSSTUP00000048212.1"/>
    </source>
</evidence>
<dbReference type="AlphaFoldDB" id="A0A673ZNC2"/>
<evidence type="ECO:0000256" key="9">
    <source>
        <dbReference type="ARBA" id="ARBA00048679"/>
    </source>
</evidence>
<dbReference type="Gene3D" id="3.30.200.20">
    <property type="entry name" value="Phosphorylase Kinase, domain 1"/>
    <property type="match status" value="1"/>
</dbReference>
<evidence type="ECO:0000256" key="7">
    <source>
        <dbReference type="ARBA" id="ARBA00022840"/>
    </source>
</evidence>
<dbReference type="GeneTree" id="ENSGT00940000160525"/>
<reference evidence="11" key="1">
    <citation type="submission" date="2025-08" db="UniProtKB">
        <authorList>
            <consortium name="Ensembl"/>
        </authorList>
    </citation>
    <scope>IDENTIFICATION</scope>
</reference>
<dbReference type="Ensembl" id="ENSSTUT00000050293.1">
    <property type="protein sequence ID" value="ENSSTUP00000048212.1"/>
    <property type="gene ID" value="ENSSTUG00000020271.1"/>
</dbReference>
<dbReference type="InterPro" id="IPR000719">
    <property type="entry name" value="Prot_kinase_dom"/>
</dbReference>
<dbReference type="Proteomes" id="UP000472277">
    <property type="component" value="Chromosome 37"/>
</dbReference>
<organism evidence="11 12">
    <name type="scientific">Salmo trutta</name>
    <name type="common">Brown trout</name>
    <dbReference type="NCBI Taxonomy" id="8032"/>
    <lineage>
        <taxon>Eukaryota</taxon>
        <taxon>Metazoa</taxon>
        <taxon>Chordata</taxon>
        <taxon>Craniata</taxon>
        <taxon>Vertebrata</taxon>
        <taxon>Euteleostomi</taxon>
        <taxon>Actinopterygii</taxon>
        <taxon>Neopterygii</taxon>
        <taxon>Teleostei</taxon>
        <taxon>Protacanthopterygii</taxon>
        <taxon>Salmoniformes</taxon>
        <taxon>Salmonidae</taxon>
        <taxon>Salmoninae</taxon>
        <taxon>Salmo</taxon>
    </lineage>
</organism>
<feature type="domain" description="Protein kinase" evidence="10">
    <location>
        <begin position="34"/>
        <end position="292"/>
    </location>
</feature>
<dbReference type="SUPFAM" id="SSF56112">
    <property type="entry name" value="Protein kinase-like (PK-like)"/>
    <property type="match status" value="1"/>
</dbReference>
<protein>
    <recommendedName>
        <fullName evidence="2">non-specific serine/threonine protein kinase</fullName>
        <ecNumber evidence="2">2.7.11.1</ecNumber>
    </recommendedName>
</protein>
<keyword evidence="7" id="KW-0067">ATP-binding</keyword>
<evidence type="ECO:0000256" key="6">
    <source>
        <dbReference type="ARBA" id="ARBA00022777"/>
    </source>
</evidence>
<dbReference type="PANTHER" id="PTHR44899">
    <property type="entry name" value="CAMK FAMILY PROTEIN KINASE"/>
    <property type="match status" value="1"/>
</dbReference>
<keyword evidence="5" id="KW-0547">Nucleotide-binding</keyword>
<sequence>MPKFEELEAHSSCHVHSLSTPITPVPSNLIAKRYSILQRLGRGSFGTVYLVQDTRARDGEKLKVLKEIPLGDLRPNETVQASQEAQLLSQLHHPAIITFYSSFLHRDSFCIITEYCEDRDLDCHLEEVREAGQSLPETQVTDWLIQLLLGLHYMHNRRILHRDLKAKNIFLKRNIVKIGDFGVSCLLMGSCDLATTFTGTPYYMSPEVLNHHGYDSKSDIWALGCILYEMCCLSHAFEGHNFLSVVMKIVEGETPRLEASYSLELNTLMQRMLEKTPSSRLSAAEALKTKFIEDSMQRKVHLQTLREKSELDRMTPRERMRLRKLQAADDKARRLRRLAEEKYQENHFRLQELRSRHLEKVSLDVLNLTELTPGLSPCVCPRSVSRRLGLTVFQRVYNYLKGARERQEDEGSIRQALSSLVERPSDGFEVDQLLYYEEQLQGSTSCCSPGPGLVT</sequence>
<dbReference type="InterPro" id="IPR011009">
    <property type="entry name" value="Kinase-like_dom_sf"/>
</dbReference>
<dbReference type="EC" id="2.7.11.1" evidence="2"/>
<comment type="similarity">
    <text evidence="1">Belongs to the protein kinase superfamily. NEK Ser/Thr protein kinase family. NIMA subfamily.</text>
</comment>
<reference evidence="11" key="2">
    <citation type="submission" date="2025-09" db="UniProtKB">
        <authorList>
            <consortium name="Ensembl"/>
        </authorList>
    </citation>
    <scope>IDENTIFICATION</scope>
</reference>
<keyword evidence="6" id="KW-0418">Kinase</keyword>
<comment type="catalytic activity">
    <reaction evidence="9">
        <text>L-seryl-[protein] + ATP = O-phospho-L-seryl-[protein] + ADP + H(+)</text>
        <dbReference type="Rhea" id="RHEA:17989"/>
        <dbReference type="Rhea" id="RHEA-COMP:9863"/>
        <dbReference type="Rhea" id="RHEA-COMP:11604"/>
        <dbReference type="ChEBI" id="CHEBI:15378"/>
        <dbReference type="ChEBI" id="CHEBI:29999"/>
        <dbReference type="ChEBI" id="CHEBI:30616"/>
        <dbReference type="ChEBI" id="CHEBI:83421"/>
        <dbReference type="ChEBI" id="CHEBI:456216"/>
        <dbReference type="EC" id="2.7.11.1"/>
    </reaction>
</comment>
<dbReference type="Pfam" id="PF00069">
    <property type="entry name" value="Pkinase"/>
    <property type="match status" value="1"/>
</dbReference>
<keyword evidence="4" id="KW-0808">Transferase</keyword>
<keyword evidence="3" id="KW-0723">Serine/threonine-protein kinase</keyword>
<dbReference type="GO" id="GO:0004674">
    <property type="term" value="F:protein serine/threonine kinase activity"/>
    <property type="evidence" value="ECO:0007669"/>
    <property type="project" value="UniProtKB-KW"/>
</dbReference>
<gene>
    <name evidence="11" type="primary">NEK11</name>
    <name evidence="11" type="synonym">LOC115176925</name>
</gene>
<comment type="catalytic activity">
    <reaction evidence="8">
        <text>L-threonyl-[protein] + ATP = O-phospho-L-threonyl-[protein] + ADP + H(+)</text>
        <dbReference type="Rhea" id="RHEA:46608"/>
        <dbReference type="Rhea" id="RHEA-COMP:11060"/>
        <dbReference type="Rhea" id="RHEA-COMP:11605"/>
        <dbReference type="ChEBI" id="CHEBI:15378"/>
        <dbReference type="ChEBI" id="CHEBI:30013"/>
        <dbReference type="ChEBI" id="CHEBI:30616"/>
        <dbReference type="ChEBI" id="CHEBI:61977"/>
        <dbReference type="ChEBI" id="CHEBI:456216"/>
        <dbReference type="EC" id="2.7.11.1"/>
    </reaction>
</comment>
<evidence type="ECO:0000256" key="2">
    <source>
        <dbReference type="ARBA" id="ARBA00012513"/>
    </source>
</evidence>
<keyword evidence="12" id="KW-1185">Reference proteome</keyword>
<evidence type="ECO:0000256" key="5">
    <source>
        <dbReference type="ARBA" id="ARBA00022741"/>
    </source>
</evidence>
<proteinExistence type="inferred from homology"/>
<dbReference type="PROSITE" id="PS50011">
    <property type="entry name" value="PROTEIN_KINASE_DOM"/>
    <property type="match status" value="1"/>
</dbReference>
<name>A0A673ZNC2_SALTR</name>
<dbReference type="Gene3D" id="1.10.510.10">
    <property type="entry name" value="Transferase(Phosphotransferase) domain 1"/>
    <property type="match status" value="1"/>
</dbReference>
<dbReference type="PROSITE" id="PS00108">
    <property type="entry name" value="PROTEIN_KINASE_ST"/>
    <property type="match status" value="1"/>
</dbReference>
<dbReference type="InterPro" id="IPR008271">
    <property type="entry name" value="Ser/Thr_kinase_AS"/>
</dbReference>
<dbReference type="PANTHER" id="PTHR44899:SF8">
    <property type="entry name" value="NIMA-RELATED KINASE 11"/>
    <property type="match status" value="1"/>
</dbReference>
<evidence type="ECO:0000256" key="3">
    <source>
        <dbReference type="ARBA" id="ARBA00022527"/>
    </source>
</evidence>